<dbReference type="InterPro" id="IPR036237">
    <property type="entry name" value="Xyl_isomerase-like_sf"/>
</dbReference>
<feature type="domain" description="Xylose isomerase-like TIM barrel" evidence="1">
    <location>
        <begin position="44"/>
        <end position="266"/>
    </location>
</feature>
<name>A0A0T7H3F6_NEOGA</name>
<proteinExistence type="predicted"/>
<protein>
    <submittedName>
        <fullName evidence="2">Sugar phosphate isomerase/epimerase</fullName>
    </submittedName>
</protein>
<dbReference type="Pfam" id="PF01261">
    <property type="entry name" value="AP_endonuc_2"/>
    <property type="match status" value="1"/>
</dbReference>
<gene>
    <name evidence="2" type="ORF">NGAL_HAMBI1189_52740</name>
</gene>
<dbReference type="GO" id="GO:0016853">
    <property type="term" value="F:isomerase activity"/>
    <property type="evidence" value="ECO:0007669"/>
    <property type="project" value="UniProtKB-KW"/>
</dbReference>
<keyword evidence="2" id="KW-0413">Isomerase</keyword>
<dbReference type="RefSeq" id="WP_046638009.1">
    <property type="nucleotide sequence ID" value="NZ_CCRK01000018.1"/>
</dbReference>
<organism evidence="2 3">
    <name type="scientific">Neorhizobium galegae bv. officinalis</name>
    <dbReference type="NCBI Taxonomy" id="323656"/>
    <lineage>
        <taxon>Bacteria</taxon>
        <taxon>Pseudomonadati</taxon>
        <taxon>Pseudomonadota</taxon>
        <taxon>Alphaproteobacteria</taxon>
        <taxon>Hyphomicrobiales</taxon>
        <taxon>Rhizobiaceae</taxon>
        <taxon>Rhizobium/Agrobacterium group</taxon>
        <taxon>Neorhizobium</taxon>
    </lineage>
</organism>
<evidence type="ECO:0000313" key="2">
    <source>
        <dbReference type="EMBL" id="CDZ53997.1"/>
    </source>
</evidence>
<dbReference type="Gene3D" id="3.20.20.150">
    <property type="entry name" value="Divalent-metal-dependent TIM barrel enzymes"/>
    <property type="match status" value="1"/>
</dbReference>
<sequence>MSPLPVIGAAMTLGELEIHRNWLFEKQRDLELQDFTTADVLNGDWTPLAERARKLLDGFDGRLGIHGPFWGFTIASNDPDIRAVVARRMKQGLDVCAAIGATQMVAHSPYSTWSYNNLDNNVGERDRMVEHVHLTMRDAVKQAEDIGAVIVLENIEDIDQHVRVALADSFNSPAVAVSIDTGHAHYAHGSTGAPPVDYYVKAAGNRLQHVHLQDADGYADRHWALGEGNILWPSVFQALADLTSNPRLIVEIKDKSKIPASVEYLASLGLGQ</sequence>
<dbReference type="SUPFAM" id="SSF51658">
    <property type="entry name" value="Xylose isomerase-like"/>
    <property type="match status" value="1"/>
</dbReference>
<accession>A0A0T7H3F6</accession>
<dbReference type="AlphaFoldDB" id="A0A0T7H3F6"/>
<dbReference type="PANTHER" id="PTHR12110:SF53">
    <property type="entry name" value="BLR5974 PROTEIN"/>
    <property type="match status" value="1"/>
</dbReference>
<dbReference type="InterPro" id="IPR050312">
    <property type="entry name" value="IolE/XylAMocC-like"/>
</dbReference>
<reference evidence="2 3" key="1">
    <citation type="submission" date="2014-08" db="EMBL/GenBank/DDBJ databases">
        <authorList>
            <person name="Chen Y.-H."/>
        </authorList>
    </citation>
    <scope>NUCLEOTIDE SEQUENCE [LARGE SCALE GENOMIC DNA]</scope>
</reference>
<dbReference type="EMBL" id="CCRK01000018">
    <property type="protein sequence ID" value="CDZ53997.1"/>
    <property type="molecule type" value="Genomic_DNA"/>
</dbReference>
<evidence type="ECO:0000259" key="1">
    <source>
        <dbReference type="Pfam" id="PF01261"/>
    </source>
</evidence>
<dbReference type="InterPro" id="IPR013022">
    <property type="entry name" value="Xyl_isomerase-like_TIM-brl"/>
</dbReference>
<evidence type="ECO:0000313" key="3">
    <source>
        <dbReference type="Proteomes" id="UP000039660"/>
    </source>
</evidence>
<dbReference type="Proteomes" id="UP000039660">
    <property type="component" value="Unassembled WGS sequence"/>
</dbReference>
<dbReference type="PANTHER" id="PTHR12110">
    <property type="entry name" value="HYDROXYPYRUVATE ISOMERASE"/>
    <property type="match status" value="1"/>
</dbReference>